<reference evidence="6 7" key="1">
    <citation type="submission" date="2023-10" db="EMBL/GenBank/DDBJ databases">
        <title>Draft Genome Sequence of Candida saopaulonensis from a very Premature Infant with Sepsis.</title>
        <authorList>
            <person name="Ning Y."/>
            <person name="Dai R."/>
            <person name="Xiao M."/>
            <person name="Xu Y."/>
            <person name="Yan Q."/>
            <person name="Zhang L."/>
        </authorList>
    </citation>
    <scope>NUCLEOTIDE SEQUENCE [LARGE SCALE GENOMIC DNA]</scope>
    <source>
        <strain evidence="6 7">19XY460</strain>
    </source>
</reference>
<dbReference type="PANTHER" id="PTHR10060:SF15">
    <property type="entry name" value="DEOXYRIBONUCLEASE TATDN1"/>
    <property type="match status" value="1"/>
</dbReference>
<comment type="similarity">
    <text evidence="1">Belongs to the metallo-dependent hydrolases superfamily. TatD-type hydrolase family.</text>
</comment>
<dbReference type="AlphaFoldDB" id="A0AAX4HCU2"/>
<dbReference type="InterPro" id="IPR050891">
    <property type="entry name" value="TatD-type_Hydrolase"/>
</dbReference>
<evidence type="ECO:0000256" key="5">
    <source>
        <dbReference type="SAM" id="MobiDB-lite"/>
    </source>
</evidence>
<evidence type="ECO:0000256" key="1">
    <source>
        <dbReference type="ARBA" id="ARBA00009275"/>
    </source>
</evidence>
<dbReference type="CDD" id="cd01310">
    <property type="entry name" value="TatD_DNAse"/>
    <property type="match status" value="1"/>
</dbReference>
<evidence type="ECO:0000256" key="2">
    <source>
        <dbReference type="ARBA" id="ARBA00022722"/>
    </source>
</evidence>
<evidence type="ECO:0000256" key="3">
    <source>
        <dbReference type="ARBA" id="ARBA00022723"/>
    </source>
</evidence>
<dbReference type="RefSeq" id="XP_062878762.1">
    <property type="nucleotide sequence ID" value="XM_063022692.1"/>
</dbReference>
<keyword evidence="4" id="KW-0378">Hydrolase</keyword>
<evidence type="ECO:0000313" key="7">
    <source>
        <dbReference type="Proteomes" id="UP001338582"/>
    </source>
</evidence>
<proteinExistence type="inferred from homology"/>
<protein>
    <submittedName>
        <fullName evidence="6">Uncharacterized protein</fullName>
    </submittedName>
</protein>
<dbReference type="SUPFAM" id="SSF51556">
    <property type="entry name" value="Metallo-dependent hydrolases"/>
    <property type="match status" value="1"/>
</dbReference>
<evidence type="ECO:0000256" key="4">
    <source>
        <dbReference type="ARBA" id="ARBA00022801"/>
    </source>
</evidence>
<dbReference type="InterPro" id="IPR032466">
    <property type="entry name" value="Metal_Hydrolase"/>
</dbReference>
<dbReference type="PROSITE" id="PS01090">
    <property type="entry name" value="TATD_2"/>
    <property type="match status" value="1"/>
</dbReference>
<sequence length="385" mass="43135">MWKPRYFDIGVNFSDLMFQGRYHGSEVPKHPSDLADVIARAKLFGVDKMLITASNIEESLDHFLLVSEHKGSFASTVGVHPCSVALEFYGGLENKEPLPEADEKLAKLKEIALDGHAKGYIGAFGEIGLDYDRLHYLSVEQQREMFERQLDVHASLADLKLPLFLHMRAACDDFVEIIKPYLEKGSIAPGSGVVHSFTGSKEELEQILKLGFYVGVNGCSLKTQENLDVAKLIPIDRLLIETDAPWCEIRKSHASYPMISPYPSIYYPEVNSADSQPNEEVTAPKKKQQNQKNAIKLDDIVPFPSIKKENWTKHRTAAQQKLESLDSARTDIGEFATPVIKSRNEPVFVGSVASVMAHLHGIEKDAEIQNFIDTIYNNSCQLFKL</sequence>
<keyword evidence="3" id="KW-0479">Metal-binding</keyword>
<dbReference type="GO" id="GO:0008296">
    <property type="term" value="F:3'-5'-DNA exonuclease activity"/>
    <property type="evidence" value="ECO:0007669"/>
    <property type="project" value="TreeGrafter"/>
</dbReference>
<dbReference type="InterPro" id="IPR018228">
    <property type="entry name" value="DNase_TatD-rel_CS"/>
</dbReference>
<dbReference type="PANTHER" id="PTHR10060">
    <property type="entry name" value="TATD FAMILY DEOXYRIBONUCLEASE"/>
    <property type="match status" value="1"/>
</dbReference>
<keyword evidence="2" id="KW-0540">Nuclease</keyword>
<dbReference type="Gene3D" id="3.20.20.140">
    <property type="entry name" value="Metal-dependent hydrolases"/>
    <property type="match status" value="1"/>
</dbReference>
<feature type="region of interest" description="Disordered" evidence="5">
    <location>
        <begin position="271"/>
        <end position="292"/>
    </location>
</feature>
<dbReference type="GO" id="GO:0005829">
    <property type="term" value="C:cytosol"/>
    <property type="evidence" value="ECO:0007669"/>
    <property type="project" value="TreeGrafter"/>
</dbReference>
<organism evidence="6 7">
    <name type="scientific">Australozyma saopauloensis</name>
    <dbReference type="NCBI Taxonomy" id="291208"/>
    <lineage>
        <taxon>Eukaryota</taxon>
        <taxon>Fungi</taxon>
        <taxon>Dikarya</taxon>
        <taxon>Ascomycota</taxon>
        <taxon>Saccharomycotina</taxon>
        <taxon>Pichiomycetes</taxon>
        <taxon>Metschnikowiaceae</taxon>
        <taxon>Australozyma</taxon>
    </lineage>
</organism>
<dbReference type="PROSITE" id="PS01091">
    <property type="entry name" value="TATD_3"/>
    <property type="match status" value="1"/>
</dbReference>
<accession>A0AAX4HCU2</accession>
<dbReference type="Pfam" id="PF01026">
    <property type="entry name" value="TatD_DNase"/>
    <property type="match status" value="1"/>
</dbReference>
<dbReference type="KEGG" id="asau:88174797"/>
<dbReference type="GeneID" id="88174797"/>
<keyword evidence="7" id="KW-1185">Reference proteome</keyword>
<dbReference type="Proteomes" id="UP001338582">
    <property type="component" value="Chromosome 4"/>
</dbReference>
<dbReference type="EMBL" id="CP138897">
    <property type="protein sequence ID" value="WPK26381.1"/>
    <property type="molecule type" value="Genomic_DNA"/>
</dbReference>
<name>A0AAX4HCU2_9ASCO</name>
<evidence type="ECO:0000313" key="6">
    <source>
        <dbReference type="EMBL" id="WPK26381.1"/>
    </source>
</evidence>
<dbReference type="InterPro" id="IPR001130">
    <property type="entry name" value="TatD-like"/>
</dbReference>
<gene>
    <name evidence="6" type="ORF">PUMCH_003734</name>
</gene>
<dbReference type="GO" id="GO:0046872">
    <property type="term" value="F:metal ion binding"/>
    <property type="evidence" value="ECO:0007669"/>
    <property type="project" value="UniProtKB-KW"/>
</dbReference>